<dbReference type="InterPro" id="IPR000014">
    <property type="entry name" value="PAS"/>
</dbReference>
<dbReference type="PROSITE" id="PS50113">
    <property type="entry name" value="PAC"/>
    <property type="match status" value="2"/>
</dbReference>
<comment type="catalytic activity">
    <reaction evidence="1">
        <text>ATP + protein L-histidine = ADP + protein N-phospho-L-histidine.</text>
        <dbReference type="EC" id="2.7.13.3"/>
    </reaction>
</comment>
<dbReference type="NCBIfam" id="TIGR00229">
    <property type="entry name" value="sensory_box"/>
    <property type="match status" value="2"/>
</dbReference>
<feature type="modified residue" description="4-aspartylphosphate" evidence="4">
    <location>
        <position position="612"/>
    </location>
</feature>
<feature type="domain" description="PAC" evidence="7">
    <location>
        <begin position="114"/>
        <end position="166"/>
    </location>
</feature>
<dbReference type="PROSITE" id="PS50110">
    <property type="entry name" value="RESPONSE_REGULATORY"/>
    <property type="match status" value="1"/>
</dbReference>
<dbReference type="InterPro" id="IPR005467">
    <property type="entry name" value="His_kinase_dom"/>
</dbReference>
<dbReference type="InterPro" id="IPR000700">
    <property type="entry name" value="PAS-assoc_C"/>
</dbReference>
<comment type="caution">
    <text evidence="8">The sequence shown here is derived from an EMBL/GenBank/DDBJ whole genome shotgun (WGS) entry which is preliminary data.</text>
</comment>
<evidence type="ECO:0000256" key="4">
    <source>
        <dbReference type="PROSITE-ProRule" id="PRU00169"/>
    </source>
</evidence>
<evidence type="ECO:0000313" key="9">
    <source>
        <dbReference type="Proteomes" id="UP000634455"/>
    </source>
</evidence>
<dbReference type="InterPro" id="IPR036097">
    <property type="entry name" value="HisK_dim/P_sf"/>
</dbReference>
<dbReference type="Pfam" id="PF00072">
    <property type="entry name" value="Response_reg"/>
    <property type="match status" value="1"/>
</dbReference>
<dbReference type="PANTHER" id="PTHR43065:SF42">
    <property type="entry name" value="TWO-COMPONENT SENSOR PPRA"/>
    <property type="match status" value="1"/>
</dbReference>
<dbReference type="SMART" id="SM00448">
    <property type="entry name" value="REC"/>
    <property type="match status" value="1"/>
</dbReference>
<dbReference type="Proteomes" id="UP000634455">
    <property type="component" value="Unassembled WGS sequence"/>
</dbReference>
<dbReference type="Gene3D" id="3.30.450.20">
    <property type="entry name" value="PAS domain"/>
    <property type="match status" value="2"/>
</dbReference>
<organism evidence="8 9">
    <name type="scientific">Paramylibacter ulvae</name>
    <dbReference type="NCBI Taxonomy" id="1651968"/>
    <lineage>
        <taxon>Bacteria</taxon>
        <taxon>Pseudomonadati</taxon>
        <taxon>Pseudomonadota</taxon>
        <taxon>Alphaproteobacteria</taxon>
        <taxon>Rhodobacterales</taxon>
        <taxon>Paracoccaceae</taxon>
        <taxon>Paramylibacter</taxon>
    </lineage>
</organism>
<reference evidence="9" key="1">
    <citation type="journal article" date="2019" name="Int. J. Syst. Evol. Microbiol.">
        <title>The Global Catalogue of Microorganisms (GCM) 10K type strain sequencing project: providing services to taxonomists for standard genome sequencing and annotation.</title>
        <authorList>
            <consortium name="The Broad Institute Genomics Platform"/>
            <consortium name="The Broad Institute Genome Sequencing Center for Infectious Disease"/>
            <person name="Wu L."/>
            <person name="Ma J."/>
        </authorList>
    </citation>
    <scope>NUCLEOTIDE SEQUENCE [LARGE SCALE GENOMIC DNA]</scope>
    <source>
        <strain evidence="9">KCTC 32465</strain>
    </source>
</reference>
<dbReference type="Gene3D" id="2.10.70.100">
    <property type="match status" value="1"/>
</dbReference>
<dbReference type="InterPro" id="IPR035965">
    <property type="entry name" value="PAS-like_dom_sf"/>
</dbReference>
<feature type="domain" description="Histidine kinase" evidence="5">
    <location>
        <begin position="317"/>
        <end position="540"/>
    </location>
</feature>
<dbReference type="InterPro" id="IPR003594">
    <property type="entry name" value="HATPase_dom"/>
</dbReference>
<dbReference type="InterPro" id="IPR001610">
    <property type="entry name" value="PAC"/>
</dbReference>
<dbReference type="SUPFAM" id="SSF52172">
    <property type="entry name" value="CheY-like"/>
    <property type="match status" value="1"/>
</dbReference>
<keyword evidence="9" id="KW-1185">Reference proteome</keyword>
<dbReference type="SMART" id="SM00387">
    <property type="entry name" value="HATPase_c"/>
    <property type="match status" value="1"/>
</dbReference>
<dbReference type="Pfam" id="PF00512">
    <property type="entry name" value="HisKA"/>
    <property type="match status" value="1"/>
</dbReference>
<evidence type="ECO:0000256" key="3">
    <source>
        <dbReference type="ARBA" id="ARBA00022553"/>
    </source>
</evidence>
<dbReference type="Gene3D" id="3.40.50.2300">
    <property type="match status" value="1"/>
</dbReference>
<dbReference type="Gene3D" id="3.30.565.10">
    <property type="entry name" value="Histidine kinase-like ATPase, C-terminal domain"/>
    <property type="match status" value="1"/>
</dbReference>
<protein>
    <recommendedName>
        <fullName evidence="2">histidine kinase</fullName>
        <ecNumber evidence="2">2.7.13.3</ecNumber>
    </recommendedName>
</protein>
<dbReference type="PANTHER" id="PTHR43065">
    <property type="entry name" value="SENSOR HISTIDINE KINASE"/>
    <property type="match status" value="1"/>
</dbReference>
<dbReference type="SUPFAM" id="SSF55874">
    <property type="entry name" value="ATPase domain of HSP90 chaperone/DNA topoisomerase II/histidine kinase"/>
    <property type="match status" value="1"/>
</dbReference>
<keyword evidence="3 4" id="KW-0597">Phosphoprotein</keyword>
<evidence type="ECO:0000259" key="6">
    <source>
        <dbReference type="PROSITE" id="PS50110"/>
    </source>
</evidence>
<dbReference type="PROSITE" id="PS50109">
    <property type="entry name" value="HIS_KIN"/>
    <property type="match status" value="1"/>
</dbReference>
<sequence length="684" mass="75331">MTNAFSLFSTGVLSVIATSIVIKYSKYWAEKNVSIATYVSKFELATKSAGLGVFVAIADSETLYFDSGTMAICGLDRDSGDISVKEWLSLIHPDDLEVTKKTFAALWNDTSSSPEYAYRIVRPNGEIVFVQANWFVDRANDGKVKKIIGVVADVSEIREVERKYSISEARIAGVANNLPGVFMSFNYMGNNKFNLTYISDQCEDIWGYTSLEMTKDSGILVRAHDPADLDDMYDAMADAATKLDDFTRRFKITDRYGNVKWLEGRVTATHKADNVVYMDGLFLDVTKQVDAQSRLTEQARMAHRAQKNESIGQLTGGVAHDFNNLLAIVLGNLELLRDKLSNEEHFELIDKGIAAIQRGSNLTRNMLAFARKAQLAPKAIDLNKLVRDTKDWTSQTLPATISIKMSLSKGLWQVEADPSSTESALLNLILNARDAMENAGVLTIETANVTIGDDYIDVHEEQLEPGRYVMLSVSDTGHGIPTHKLTSIFEPFFSTKAPGTGSGLGLSMVDGFMRQSGGTVQVYSEIGVGTSFKLYFPAFASEDKFIEKQKVRSVETITGSGKILVVEDEPEVLRVIVANLTNAGYAVTQASSGDQAKEIFDANPYFDLLLTDIVMPGNLQGTTLARAIREDHPDLPVVFMSGYASEATVHGNGLRPEDIRLMKPVGRAKLFAAIEKLLARRFPK</sequence>
<proteinExistence type="predicted"/>
<dbReference type="CDD" id="cd00082">
    <property type="entry name" value="HisKA"/>
    <property type="match status" value="1"/>
</dbReference>
<dbReference type="InterPro" id="IPR011006">
    <property type="entry name" value="CheY-like_superfamily"/>
</dbReference>
<dbReference type="InterPro" id="IPR001789">
    <property type="entry name" value="Sig_transdc_resp-reg_receiver"/>
</dbReference>
<dbReference type="InterPro" id="IPR003661">
    <property type="entry name" value="HisK_dim/P_dom"/>
</dbReference>
<dbReference type="CDD" id="cd00130">
    <property type="entry name" value="PAS"/>
    <property type="match status" value="2"/>
</dbReference>
<dbReference type="Pfam" id="PF08447">
    <property type="entry name" value="PAS_3"/>
    <property type="match status" value="2"/>
</dbReference>
<evidence type="ECO:0000259" key="5">
    <source>
        <dbReference type="PROSITE" id="PS50109"/>
    </source>
</evidence>
<dbReference type="EC" id="2.7.13.3" evidence="2"/>
<dbReference type="InterPro" id="IPR013655">
    <property type="entry name" value="PAS_fold_3"/>
</dbReference>
<evidence type="ECO:0000256" key="2">
    <source>
        <dbReference type="ARBA" id="ARBA00012438"/>
    </source>
</evidence>
<evidence type="ECO:0000259" key="7">
    <source>
        <dbReference type="PROSITE" id="PS50113"/>
    </source>
</evidence>
<dbReference type="PRINTS" id="PR00344">
    <property type="entry name" value="BCTRLSENSOR"/>
</dbReference>
<dbReference type="SUPFAM" id="SSF55785">
    <property type="entry name" value="PYP-like sensor domain (PAS domain)"/>
    <property type="match status" value="2"/>
</dbReference>
<name>A0ABQ3D9W2_9RHOB</name>
<dbReference type="EMBL" id="BMZF01000017">
    <property type="protein sequence ID" value="GHA63045.1"/>
    <property type="molecule type" value="Genomic_DNA"/>
</dbReference>
<accession>A0ABQ3D9W2</accession>
<feature type="domain" description="Response regulatory" evidence="6">
    <location>
        <begin position="562"/>
        <end position="678"/>
    </location>
</feature>
<dbReference type="Pfam" id="PF02518">
    <property type="entry name" value="HATPase_c"/>
    <property type="match status" value="1"/>
</dbReference>
<evidence type="ECO:0000256" key="1">
    <source>
        <dbReference type="ARBA" id="ARBA00000085"/>
    </source>
</evidence>
<dbReference type="SMART" id="SM00086">
    <property type="entry name" value="PAC"/>
    <property type="match status" value="2"/>
</dbReference>
<feature type="domain" description="PAC" evidence="7">
    <location>
        <begin position="246"/>
        <end position="297"/>
    </location>
</feature>
<dbReference type="SUPFAM" id="SSF47384">
    <property type="entry name" value="Homodimeric domain of signal transducing histidine kinase"/>
    <property type="match status" value="1"/>
</dbReference>
<dbReference type="InterPro" id="IPR036890">
    <property type="entry name" value="HATPase_C_sf"/>
</dbReference>
<dbReference type="InterPro" id="IPR004358">
    <property type="entry name" value="Sig_transdc_His_kin-like_C"/>
</dbReference>
<dbReference type="SMART" id="SM00388">
    <property type="entry name" value="HisKA"/>
    <property type="match status" value="1"/>
</dbReference>
<dbReference type="Gene3D" id="1.10.287.130">
    <property type="match status" value="1"/>
</dbReference>
<evidence type="ECO:0000313" key="8">
    <source>
        <dbReference type="EMBL" id="GHA63045.1"/>
    </source>
</evidence>
<gene>
    <name evidence="8" type="ORF">GCM10008927_30540</name>
</gene>